<protein>
    <submittedName>
        <fullName evidence="7">LysR family transcriptional regulator</fullName>
    </submittedName>
</protein>
<dbReference type="SUPFAM" id="SSF46785">
    <property type="entry name" value="Winged helix' DNA-binding domain"/>
    <property type="match status" value="1"/>
</dbReference>
<dbReference type="RefSeq" id="WP_220228835.1">
    <property type="nucleotide sequence ID" value="NZ_JAICBX010000002.1"/>
</dbReference>
<evidence type="ECO:0000256" key="2">
    <source>
        <dbReference type="ARBA" id="ARBA00023015"/>
    </source>
</evidence>
<dbReference type="GO" id="GO:0003700">
    <property type="term" value="F:DNA-binding transcription factor activity"/>
    <property type="evidence" value="ECO:0007669"/>
    <property type="project" value="InterPro"/>
</dbReference>
<dbReference type="Pfam" id="PF03466">
    <property type="entry name" value="LysR_substrate"/>
    <property type="match status" value="1"/>
</dbReference>
<sequence length="316" mass="34558">MDLRQIRYFVAACEEGSLSAAANRLNCTASGVSQQMSALEGRLRISLFERTRRGVNPTAAGWRLYDRCLAVLKAVSEAEMEIKDFSSGLSGSVSAGFAPGLAKAVLPAALARFVREFPRIDVDIASGTADALVAEASGGGLDFYVGQFAKPQTGLTASVIGKFPVALISGSRRGLMPMQPVRLNETTPLKLSIPSATHSLRPRIDAAIRNGEITVERTISIASLSTGLEFLSLTDWSTILPFWICLKELGNDRLTVNPIIEPVLDVELALIHPTQRPLSRASRQLHDYFREELQRSSEEWKRMISQPALRTAYRTI</sequence>
<accession>A0AAE2ZP79</accession>
<name>A0AAE2ZP79_9HYPH</name>
<comment type="caution">
    <text evidence="7">The sequence shown here is derived from an EMBL/GenBank/DDBJ whole genome shotgun (WGS) entry which is preliminary data.</text>
</comment>
<dbReference type="InterPro" id="IPR036390">
    <property type="entry name" value="WH_DNA-bd_sf"/>
</dbReference>
<evidence type="ECO:0000256" key="3">
    <source>
        <dbReference type="ARBA" id="ARBA00023125"/>
    </source>
</evidence>
<gene>
    <name evidence="7" type="ORF">K1W69_13400</name>
</gene>
<dbReference type="PANTHER" id="PTHR30293">
    <property type="entry name" value="TRANSCRIPTIONAL REGULATORY PROTEIN NAC-RELATED"/>
    <property type="match status" value="1"/>
</dbReference>
<dbReference type="PROSITE" id="PS50931">
    <property type="entry name" value="HTH_LYSR"/>
    <property type="match status" value="1"/>
</dbReference>
<dbReference type="Gene3D" id="3.40.190.290">
    <property type="match status" value="1"/>
</dbReference>
<keyword evidence="8" id="KW-1185">Reference proteome</keyword>
<dbReference type="InterPro" id="IPR005119">
    <property type="entry name" value="LysR_subst-bd"/>
</dbReference>
<keyword evidence="5" id="KW-0804">Transcription</keyword>
<organism evidence="7 8">
    <name type="scientific">Flavimaribacter sediminis</name>
    <dbReference type="NCBI Taxonomy" id="2865987"/>
    <lineage>
        <taxon>Bacteria</taxon>
        <taxon>Pseudomonadati</taxon>
        <taxon>Pseudomonadota</taxon>
        <taxon>Alphaproteobacteria</taxon>
        <taxon>Hyphomicrobiales</taxon>
        <taxon>Rhizobiaceae</taxon>
        <taxon>Flavimaribacter</taxon>
    </lineage>
</organism>
<feature type="domain" description="HTH lysR-type" evidence="6">
    <location>
        <begin position="1"/>
        <end position="58"/>
    </location>
</feature>
<keyword evidence="3" id="KW-0238">DNA-binding</keyword>
<evidence type="ECO:0000256" key="1">
    <source>
        <dbReference type="ARBA" id="ARBA00009437"/>
    </source>
</evidence>
<dbReference type="PANTHER" id="PTHR30293:SF0">
    <property type="entry name" value="NITROGEN ASSIMILATION REGULATORY PROTEIN NAC"/>
    <property type="match status" value="1"/>
</dbReference>
<keyword evidence="2" id="KW-0805">Transcription regulation</keyword>
<evidence type="ECO:0000259" key="6">
    <source>
        <dbReference type="PROSITE" id="PS50931"/>
    </source>
</evidence>
<dbReference type="GO" id="GO:2000142">
    <property type="term" value="P:regulation of DNA-templated transcription initiation"/>
    <property type="evidence" value="ECO:0007669"/>
    <property type="project" value="TreeGrafter"/>
</dbReference>
<evidence type="ECO:0000313" key="7">
    <source>
        <dbReference type="EMBL" id="MBW8638187.1"/>
    </source>
</evidence>
<dbReference type="EMBL" id="JAICBX010000002">
    <property type="protein sequence ID" value="MBW8638187.1"/>
    <property type="molecule type" value="Genomic_DNA"/>
</dbReference>
<dbReference type="SUPFAM" id="SSF53850">
    <property type="entry name" value="Periplasmic binding protein-like II"/>
    <property type="match status" value="1"/>
</dbReference>
<dbReference type="AlphaFoldDB" id="A0AAE2ZP79"/>
<evidence type="ECO:0000256" key="5">
    <source>
        <dbReference type="ARBA" id="ARBA00023163"/>
    </source>
</evidence>
<dbReference type="InterPro" id="IPR000847">
    <property type="entry name" value="LysR_HTH_N"/>
</dbReference>
<evidence type="ECO:0000256" key="4">
    <source>
        <dbReference type="ARBA" id="ARBA00023159"/>
    </source>
</evidence>
<keyword evidence="4" id="KW-0010">Activator</keyword>
<dbReference type="GO" id="GO:0003677">
    <property type="term" value="F:DNA binding"/>
    <property type="evidence" value="ECO:0007669"/>
    <property type="project" value="UniProtKB-KW"/>
</dbReference>
<evidence type="ECO:0000313" key="8">
    <source>
        <dbReference type="Proteomes" id="UP001196509"/>
    </source>
</evidence>
<dbReference type="InterPro" id="IPR036388">
    <property type="entry name" value="WH-like_DNA-bd_sf"/>
</dbReference>
<dbReference type="Gene3D" id="1.10.10.10">
    <property type="entry name" value="Winged helix-like DNA-binding domain superfamily/Winged helix DNA-binding domain"/>
    <property type="match status" value="1"/>
</dbReference>
<dbReference type="Pfam" id="PF00126">
    <property type="entry name" value="HTH_1"/>
    <property type="match status" value="1"/>
</dbReference>
<comment type="similarity">
    <text evidence="1">Belongs to the LysR transcriptional regulatory family.</text>
</comment>
<dbReference type="FunFam" id="1.10.10.10:FF:000001">
    <property type="entry name" value="LysR family transcriptional regulator"/>
    <property type="match status" value="1"/>
</dbReference>
<dbReference type="Proteomes" id="UP001196509">
    <property type="component" value="Unassembled WGS sequence"/>
</dbReference>
<reference evidence="7" key="1">
    <citation type="submission" date="2021-08" db="EMBL/GenBank/DDBJ databases">
        <title>Hoeflea bacterium WL0058 sp. nov., isolated from the sediment.</title>
        <authorList>
            <person name="Wang L."/>
            <person name="Zhang D."/>
        </authorList>
    </citation>
    <scope>NUCLEOTIDE SEQUENCE</scope>
    <source>
        <strain evidence="7">WL0058</strain>
    </source>
</reference>
<proteinExistence type="inferred from homology"/>